<dbReference type="RefSeq" id="WP_368639682.1">
    <property type="nucleotide sequence ID" value="NZ_CP158252.1"/>
</dbReference>
<name>A0AB39CXT4_9BURK</name>
<dbReference type="AlphaFoldDB" id="A0AB39CXT4"/>
<feature type="chain" id="PRO_5044174499" description="Nucleoside-specific outer membrane channel protein Tsx" evidence="1">
    <location>
        <begin position="28"/>
        <end position="298"/>
    </location>
</feature>
<dbReference type="EMBL" id="CP158254">
    <property type="protein sequence ID" value="XDJ47126.1"/>
    <property type="molecule type" value="Genomic_DNA"/>
</dbReference>
<dbReference type="EMBL" id="CP158252">
    <property type="protein sequence ID" value="XDJ42032.1"/>
    <property type="molecule type" value="Genomic_DNA"/>
</dbReference>
<evidence type="ECO:0008006" key="4">
    <source>
        <dbReference type="Google" id="ProtNLM"/>
    </source>
</evidence>
<proteinExistence type="predicted"/>
<reference evidence="3" key="1">
    <citation type="submission" date="2024-05" db="EMBL/GenBank/DDBJ databases">
        <authorList>
            <person name="Luo Y.-C."/>
            <person name="Nicholds J."/>
            <person name="Mortimer T."/>
            <person name="Maboni G."/>
        </authorList>
    </citation>
    <scope>NUCLEOTIDE SEQUENCE</scope>
    <source>
        <strain evidence="3">151836</strain>
        <strain evidence="2">153920</strain>
    </source>
</reference>
<sequence>MMQKQPRRLLAAACLGLIVSAAGTAHAANWSDNFIGYRYSPSYTEPTNPDTVTKNVLSFTHVSGYDYGQNFLNIDILQSSSNDPTSGGSRNESSTGGATEAYLTYRHQLLLDKVFDHDLAFGPVKDVALTAGFDLNTKNTAFAPRKRLLVLGPTLKFDVPKGFVDLSLLLGKEWNHCGLGAPACPEANVAFDPQWIVSLAWGLPFQAGSVPMKFQGFANYNSKKGRDYSGVETEPEILVRASLMADVGQMMFDKKNTLWVGVGYEYWHNKFGNRYYGNGAKKDGILTTAPTLQVEYHF</sequence>
<accession>A0AB39CXT4</accession>
<keyword evidence="1" id="KW-0732">Signal</keyword>
<evidence type="ECO:0000313" key="3">
    <source>
        <dbReference type="EMBL" id="XDJ47126.1"/>
    </source>
</evidence>
<protein>
    <recommendedName>
        <fullName evidence="4">Nucleoside-specific outer membrane channel protein Tsx</fullName>
    </recommendedName>
</protein>
<feature type="signal peptide" evidence="1">
    <location>
        <begin position="1"/>
        <end position="27"/>
    </location>
</feature>
<organism evidence="3">
    <name type="scientific">Castellaniella ginsengisoli</name>
    <dbReference type="NCBI Taxonomy" id="546114"/>
    <lineage>
        <taxon>Bacteria</taxon>
        <taxon>Pseudomonadati</taxon>
        <taxon>Pseudomonadota</taxon>
        <taxon>Betaproteobacteria</taxon>
        <taxon>Burkholderiales</taxon>
        <taxon>Alcaligenaceae</taxon>
        <taxon>Castellaniella</taxon>
    </lineage>
</organism>
<evidence type="ECO:0000313" key="2">
    <source>
        <dbReference type="EMBL" id="XDJ42032.1"/>
    </source>
</evidence>
<dbReference type="GO" id="GO:0009279">
    <property type="term" value="C:cell outer membrane"/>
    <property type="evidence" value="ECO:0007669"/>
    <property type="project" value="InterPro"/>
</dbReference>
<dbReference type="InterPro" id="IPR036777">
    <property type="entry name" value="Channel_Tsx-like_sf"/>
</dbReference>
<dbReference type="SUPFAM" id="SSF111364">
    <property type="entry name" value="Tsx-like channel"/>
    <property type="match status" value="1"/>
</dbReference>
<gene>
    <name evidence="2" type="ORF">ABRY99_00180</name>
    <name evidence="3" type="ORF">ABRZ04_12605</name>
</gene>
<evidence type="ECO:0000256" key="1">
    <source>
        <dbReference type="SAM" id="SignalP"/>
    </source>
</evidence>
<dbReference type="Gene3D" id="2.40.230.20">
    <property type="entry name" value="Nucleoside-specific channel-forming protein, Tsx-like"/>
    <property type="match status" value="1"/>
</dbReference>